<sequence>MAHIDDVKMMLAALLKSSKVNSTVAEDSEDELKAADGYDNDNPLAQTALYRDEQGQRLPNKLHVVPLFGRPVMPSQITSVQLNIEWLDIITEVISSSHHTFAMFAVGEEHLKRNKMSLSDFPKTGTMVRLLSARSSADEIDIMCEGLRRVSLIEVADPKLNLAQVRYPEIEYRLAHPTLRDRLDSNNSDLRQVIDKTMEFDKKLHAILQKQRDYAHSIGVRIKPRLNTNPDADDFAVDYYLYHDIDTIGRISLKKLTSMLEFLGIKNLTAHDLDKLAIFIATPTAAEIDRLNEFSREAQALSEERRHSLTTSLDRLEPKTTELLSSFLQGKNVTAGEAAASNDKQAAPSSASSASATPATPATPDAAAAKAAATAAAQSEQGESVPEVQPDEVSAPEEQKTLAQLMQDAKNMGLFAGMPDGRNEDEFFIGDSDHTQSYRIKSEDKPNAADRALLERLGSLLEPQADSSAVGEEQSEQQKEEQSKKRDELFALIAKIGQEEDRALQRAQERFKDAAVKEILTSTPSDADDSQKEVVKGPNIGFVNEDTSVVTFVPGHESSEELLLRLNEIQKEHEQHLRNQTNAAEGIEAVKGLAEINKKLKQKGKKGDQSTDTDTNTDTASTADLGVSINGEDQVISSGDGTHPTMLIGDNLSPDGNGLETNILIDSDDQKMPEDLKQFLGFLLQGKDASEFNVEGTDAARSGKWGALQRAALIRSKLAELLGGKVIFGVSALNDQQEGAQRDVEARAYCLGITAALQELLPLNPLITDEMRQYLAHFDMSNPSVLADCSAAITAAKPEELQEVLDTIPILPRLKLSFELVTRELSAAKLQDKIKLSVAEKIQKRQKDFFLREQLQEIKKELGLSADEKDLDIEKFRERMKKLTVPEHIQKRFDEEISKLSMLETSSPEYGLTHSYLDVLTSIPWGKTSKDKFSHDKKSGKSTISLERARKILDEDHEGLQDVKDRIIEFLAVGALKGQTAGQIMLFVGPPGVGKTSIGKSIARALNRPFYRLSLGGIDDVSEIKGHRKTYVGAMPGKIVAALRETKVMNPVIMLDEIDKLGRSYHGDPDSALLETLDPEQNKNFLDVYLDEKIDLSQCLFICTANSTDTISLPLLDRMEPIRLSGYIAKEKFAIAQKHLLPRALAEAGIKGKRSIQISDETMTTLIEGYARESGVRSLERAIAKLIRKAAVKLVEGAKKVVITSDDLEEYLGTAPFKREKMLKGVGIMTGLAWTASGGVTLPVESIVTNHDAQGFKLTGSLGDVMKESANIAYSFVQSHLELYSKLKRDMTFFKKKTVHLHVPEGAIPKDGPSAGVTMATSLLSLALNEAPQEGFAMTGELTLTGHVLPIGGLREKVIAARRMGLFNLVIPIGNEGDVKELPEQVRSNVTFYYADIYSDVAYTLFPSVRQHLEEQGYKAPRAEHFDDQGKSTATASADAKDAATNAEEAKPAKTTVSKAASKAASKAKAAPSTAKVQSSDATPRRGGGSKSASKKAPAASKRARATTATQAVVTEAVPEVPASETKAKVSKTTARQATVTKTAKTAKTAKTTKTTSAKAAPSSKAKVSKTKAASSKAPAKEAGAKTATTEAKAPLKQPSAKASGAKASTAKAAKAAQAKATAKQAPATDAKSSTAKSRVVKSTKATKATKATQTTKTKTEKATPAKRSRKKKSED</sequence>
<dbReference type="NCBIfam" id="TIGR00763">
    <property type="entry name" value="lon"/>
    <property type="match status" value="1"/>
</dbReference>
<keyword evidence="5 9" id="KW-0067">ATP-binding</keyword>
<evidence type="ECO:0000256" key="7">
    <source>
        <dbReference type="ARBA" id="ARBA00066743"/>
    </source>
</evidence>
<dbReference type="Pfam" id="PF22667">
    <property type="entry name" value="Lon_lid"/>
    <property type="match status" value="1"/>
</dbReference>
<accession>A0A948WYS8</accession>
<evidence type="ECO:0000313" key="12">
    <source>
        <dbReference type="EMBL" id="MBU3845110.1"/>
    </source>
</evidence>
<dbReference type="InterPro" id="IPR014721">
    <property type="entry name" value="Ribsml_uS5_D2-typ_fold_subgr"/>
</dbReference>
<dbReference type="Gene3D" id="3.40.50.300">
    <property type="entry name" value="P-loop containing nucleotide triphosphate hydrolases"/>
    <property type="match status" value="1"/>
</dbReference>
<dbReference type="Gene3D" id="1.20.5.5270">
    <property type="match status" value="1"/>
</dbReference>
<feature type="compositionally biased region" description="Basic and acidic residues" evidence="10">
    <location>
        <begin position="1421"/>
        <end position="1430"/>
    </location>
</feature>
<evidence type="ECO:0000256" key="3">
    <source>
        <dbReference type="ARBA" id="ARBA00022801"/>
    </source>
</evidence>
<comment type="similarity">
    <text evidence="8 9">Belongs to the peptidase S16 family.</text>
</comment>
<dbReference type="InterPro" id="IPR027065">
    <property type="entry name" value="Lon_Prtase"/>
</dbReference>
<dbReference type="PANTHER" id="PTHR43718">
    <property type="entry name" value="LON PROTEASE"/>
    <property type="match status" value="1"/>
</dbReference>
<dbReference type="PANTHER" id="PTHR43718:SF2">
    <property type="entry name" value="LON PROTEASE HOMOLOG, MITOCHONDRIAL"/>
    <property type="match status" value="1"/>
</dbReference>
<dbReference type="FunFam" id="3.40.50.300:FF:000021">
    <property type="entry name" value="Lon protease homolog"/>
    <property type="match status" value="1"/>
</dbReference>
<dbReference type="Gene3D" id="1.20.58.1480">
    <property type="match status" value="1"/>
</dbReference>
<feature type="compositionally biased region" description="Basic and acidic residues" evidence="10">
    <location>
        <begin position="476"/>
        <end position="485"/>
    </location>
</feature>
<evidence type="ECO:0000256" key="5">
    <source>
        <dbReference type="ARBA" id="ARBA00022840"/>
    </source>
</evidence>
<protein>
    <recommendedName>
        <fullName evidence="7 8">endopeptidase La</fullName>
        <ecNumber evidence="7 8">3.4.21.53</ecNumber>
    </recommendedName>
</protein>
<dbReference type="SUPFAM" id="SSF54211">
    <property type="entry name" value="Ribosomal protein S5 domain 2-like"/>
    <property type="match status" value="1"/>
</dbReference>
<feature type="compositionally biased region" description="Low complexity" evidence="10">
    <location>
        <begin position="1532"/>
        <end position="1578"/>
    </location>
</feature>
<proteinExistence type="inferred from homology"/>
<keyword evidence="4 8" id="KW-0720">Serine protease</keyword>
<dbReference type="SUPFAM" id="SSF52540">
    <property type="entry name" value="P-loop containing nucleoside triphosphate hydrolases"/>
    <property type="match status" value="1"/>
</dbReference>
<keyword evidence="1 8" id="KW-0645">Protease</keyword>
<feature type="compositionally biased region" description="Low complexity" evidence="10">
    <location>
        <begin position="346"/>
        <end position="377"/>
    </location>
</feature>
<name>A0A948WYS8_9GAMM</name>
<dbReference type="SMART" id="SM00382">
    <property type="entry name" value="AAA"/>
    <property type="match status" value="1"/>
</dbReference>
<dbReference type="Pfam" id="PF00004">
    <property type="entry name" value="AAA"/>
    <property type="match status" value="1"/>
</dbReference>
<dbReference type="InterPro" id="IPR020568">
    <property type="entry name" value="Ribosomal_Su5_D2-typ_SF"/>
</dbReference>
<dbReference type="EMBL" id="JAHLFE010000196">
    <property type="protein sequence ID" value="MBU3845110.1"/>
    <property type="molecule type" value="Genomic_DNA"/>
</dbReference>
<feature type="region of interest" description="Disordered" evidence="10">
    <location>
        <begin position="1421"/>
        <end position="1676"/>
    </location>
</feature>
<evidence type="ECO:0000259" key="11">
    <source>
        <dbReference type="PROSITE" id="PS51786"/>
    </source>
</evidence>
<keyword evidence="3 8" id="KW-0378">Hydrolase</keyword>
<dbReference type="InterPro" id="IPR008269">
    <property type="entry name" value="Lon_proteolytic"/>
</dbReference>
<gene>
    <name evidence="12" type="primary">lon</name>
    <name evidence="12" type="ORF">H9847_09680</name>
</gene>
<feature type="compositionally biased region" description="Low complexity" evidence="10">
    <location>
        <begin position="1585"/>
        <end position="1632"/>
    </location>
</feature>
<evidence type="ECO:0000256" key="8">
    <source>
        <dbReference type="PROSITE-ProRule" id="PRU01122"/>
    </source>
</evidence>
<dbReference type="Gene3D" id="3.30.230.10">
    <property type="match status" value="1"/>
</dbReference>
<dbReference type="PROSITE" id="PS01046">
    <property type="entry name" value="LON_SER"/>
    <property type="match status" value="1"/>
</dbReference>
<keyword evidence="2 9" id="KW-0547">Nucleotide-binding</keyword>
<dbReference type="Proteomes" id="UP000733611">
    <property type="component" value="Unassembled WGS sequence"/>
</dbReference>
<dbReference type="Pfam" id="PF05362">
    <property type="entry name" value="Lon_C"/>
    <property type="match status" value="1"/>
</dbReference>
<reference evidence="12" key="1">
    <citation type="journal article" date="2021" name="PeerJ">
        <title>Extensive microbial diversity within the chicken gut microbiome revealed by metagenomics and culture.</title>
        <authorList>
            <person name="Gilroy R."/>
            <person name="Ravi A."/>
            <person name="Getino M."/>
            <person name="Pursley I."/>
            <person name="Horton D.L."/>
            <person name="Alikhan N.F."/>
            <person name="Baker D."/>
            <person name="Gharbi K."/>
            <person name="Hall N."/>
            <person name="Watson M."/>
            <person name="Adriaenssens E.M."/>
            <person name="Foster-Nyarko E."/>
            <person name="Jarju S."/>
            <person name="Secka A."/>
            <person name="Antonio M."/>
            <person name="Oren A."/>
            <person name="Chaudhuri R.R."/>
            <person name="La Ragione R."/>
            <person name="Hildebrand F."/>
            <person name="Pallen M.J."/>
        </authorList>
    </citation>
    <scope>NUCLEOTIDE SEQUENCE</scope>
    <source>
        <strain evidence="12">378</strain>
    </source>
</reference>
<dbReference type="InterPro" id="IPR004815">
    <property type="entry name" value="Lon_bac/euk-typ"/>
</dbReference>
<dbReference type="Pfam" id="PF02190">
    <property type="entry name" value="LON_substr_bdg"/>
    <property type="match status" value="1"/>
</dbReference>
<dbReference type="InterPro" id="IPR027417">
    <property type="entry name" value="P-loop_NTPase"/>
</dbReference>
<evidence type="ECO:0000256" key="10">
    <source>
        <dbReference type="SAM" id="MobiDB-lite"/>
    </source>
</evidence>
<evidence type="ECO:0000256" key="1">
    <source>
        <dbReference type="ARBA" id="ARBA00022670"/>
    </source>
</evidence>
<dbReference type="EC" id="3.4.21.53" evidence="7 8"/>
<organism evidence="12 13">
    <name type="scientific">Candidatus Anaerobiospirillum pullicola</name>
    <dbReference type="NCBI Taxonomy" id="2838451"/>
    <lineage>
        <taxon>Bacteria</taxon>
        <taxon>Pseudomonadati</taxon>
        <taxon>Pseudomonadota</taxon>
        <taxon>Gammaproteobacteria</taxon>
        <taxon>Aeromonadales</taxon>
        <taxon>Succinivibrionaceae</taxon>
        <taxon>Anaerobiospirillum</taxon>
    </lineage>
</organism>
<evidence type="ECO:0000256" key="6">
    <source>
        <dbReference type="ARBA" id="ARBA00050665"/>
    </source>
</evidence>
<dbReference type="GO" id="GO:0016887">
    <property type="term" value="F:ATP hydrolysis activity"/>
    <property type="evidence" value="ECO:0007669"/>
    <property type="project" value="InterPro"/>
</dbReference>
<dbReference type="Gene3D" id="1.10.8.60">
    <property type="match status" value="1"/>
</dbReference>
<feature type="region of interest" description="Disordered" evidence="10">
    <location>
        <begin position="335"/>
        <end position="398"/>
    </location>
</feature>
<feature type="domain" description="Lon proteolytic" evidence="11">
    <location>
        <begin position="1223"/>
        <end position="1408"/>
    </location>
</feature>
<dbReference type="GO" id="GO:0004252">
    <property type="term" value="F:serine-type endopeptidase activity"/>
    <property type="evidence" value="ECO:0007669"/>
    <property type="project" value="UniProtKB-UniRule"/>
</dbReference>
<feature type="compositionally biased region" description="Low complexity" evidence="10">
    <location>
        <begin position="610"/>
        <end position="624"/>
    </location>
</feature>
<dbReference type="SMART" id="SM00464">
    <property type="entry name" value="LON"/>
    <property type="match status" value="1"/>
</dbReference>
<dbReference type="PRINTS" id="PR00830">
    <property type="entry name" value="ENDOLAPTASE"/>
</dbReference>
<dbReference type="InterPro" id="IPR054594">
    <property type="entry name" value="Lon_lid"/>
</dbReference>
<comment type="caution">
    <text evidence="12">The sequence shown here is derived from an EMBL/GenBank/DDBJ whole genome shotgun (WGS) entry which is preliminary data.</text>
</comment>
<dbReference type="InterPro" id="IPR003593">
    <property type="entry name" value="AAA+_ATPase"/>
</dbReference>
<dbReference type="PROSITE" id="PS51786">
    <property type="entry name" value="LON_PROTEOLYTIC"/>
    <property type="match status" value="1"/>
</dbReference>
<evidence type="ECO:0000313" key="13">
    <source>
        <dbReference type="Proteomes" id="UP000733611"/>
    </source>
</evidence>
<feature type="active site" evidence="8">
    <location>
        <position position="1314"/>
    </location>
</feature>
<dbReference type="CDD" id="cd19500">
    <property type="entry name" value="RecA-like_Lon"/>
    <property type="match status" value="1"/>
</dbReference>
<feature type="region of interest" description="Disordered" evidence="10">
    <location>
        <begin position="464"/>
        <end position="485"/>
    </location>
</feature>
<dbReference type="GO" id="GO:0005524">
    <property type="term" value="F:ATP binding"/>
    <property type="evidence" value="ECO:0007669"/>
    <property type="project" value="UniProtKB-KW"/>
</dbReference>
<dbReference type="GO" id="GO:0004176">
    <property type="term" value="F:ATP-dependent peptidase activity"/>
    <property type="evidence" value="ECO:0007669"/>
    <property type="project" value="UniProtKB-UniRule"/>
</dbReference>
<reference evidence="12" key="2">
    <citation type="submission" date="2021-04" db="EMBL/GenBank/DDBJ databases">
        <authorList>
            <person name="Gilroy R."/>
        </authorList>
    </citation>
    <scope>NUCLEOTIDE SEQUENCE</scope>
    <source>
        <strain evidence="12">378</strain>
    </source>
</reference>
<feature type="region of interest" description="Disordered" evidence="10">
    <location>
        <begin position="601"/>
        <end position="625"/>
    </location>
</feature>
<feature type="compositionally biased region" description="Low complexity" evidence="10">
    <location>
        <begin position="1431"/>
        <end position="1477"/>
    </location>
</feature>
<feature type="compositionally biased region" description="Low complexity" evidence="10">
    <location>
        <begin position="1491"/>
        <end position="1525"/>
    </location>
</feature>
<feature type="active site" evidence="8">
    <location>
        <position position="1357"/>
    </location>
</feature>
<feature type="compositionally biased region" description="Basic residues" evidence="10">
    <location>
        <begin position="1665"/>
        <end position="1676"/>
    </location>
</feature>
<dbReference type="InterPro" id="IPR003111">
    <property type="entry name" value="Lon_prtase_N"/>
</dbReference>
<evidence type="ECO:0000256" key="2">
    <source>
        <dbReference type="ARBA" id="ARBA00022741"/>
    </source>
</evidence>
<dbReference type="InterPro" id="IPR008268">
    <property type="entry name" value="Peptidase_S16_AS"/>
</dbReference>
<evidence type="ECO:0000256" key="9">
    <source>
        <dbReference type="RuleBase" id="RU000591"/>
    </source>
</evidence>
<feature type="compositionally biased region" description="Low complexity" evidence="10">
    <location>
        <begin position="1643"/>
        <end position="1657"/>
    </location>
</feature>
<dbReference type="InterPro" id="IPR003959">
    <property type="entry name" value="ATPase_AAA_core"/>
</dbReference>
<comment type="catalytic activity">
    <reaction evidence="6 8">
        <text>Hydrolysis of proteins in presence of ATP.</text>
        <dbReference type="EC" id="3.4.21.53"/>
    </reaction>
</comment>
<dbReference type="GO" id="GO:0006515">
    <property type="term" value="P:protein quality control for misfolded or incompletely synthesized proteins"/>
    <property type="evidence" value="ECO:0007669"/>
    <property type="project" value="TreeGrafter"/>
</dbReference>
<dbReference type="FunFam" id="1.20.5.5270:FF:000001">
    <property type="entry name" value="Lon protease homolog, mitochondrial"/>
    <property type="match status" value="1"/>
</dbReference>
<evidence type="ECO:0000256" key="4">
    <source>
        <dbReference type="ARBA" id="ARBA00022825"/>
    </source>
</evidence>